<dbReference type="InterPro" id="IPR013043">
    <property type="entry name" value="DUF1595"/>
</dbReference>
<evidence type="ECO:0000259" key="5">
    <source>
        <dbReference type="Pfam" id="PF07635"/>
    </source>
</evidence>
<evidence type="ECO:0000259" key="3">
    <source>
        <dbReference type="Pfam" id="PF07627"/>
    </source>
</evidence>
<proteinExistence type="predicted"/>
<feature type="domain" description="DUF1587" evidence="2">
    <location>
        <begin position="204"/>
        <end position="267"/>
    </location>
</feature>
<dbReference type="STRING" id="595434.RISK_006695"/>
<dbReference type="Pfam" id="PF07626">
    <property type="entry name" value="PSD3"/>
    <property type="match status" value="1"/>
</dbReference>
<dbReference type="EMBL" id="LECT01000055">
    <property type="protein sequence ID" value="KLU01126.1"/>
    <property type="molecule type" value="Genomic_DNA"/>
</dbReference>
<reference evidence="7" key="1">
    <citation type="submission" date="2015-05" db="EMBL/GenBank/DDBJ databases">
        <title>Permanent draft genome of Rhodopirellula islandicus K833.</title>
        <authorList>
            <person name="Kizina J."/>
            <person name="Richter M."/>
            <person name="Glockner F.O."/>
            <person name="Harder J."/>
        </authorList>
    </citation>
    <scope>NUCLEOTIDE SEQUENCE [LARGE SCALE GENOMIC DNA]</scope>
    <source>
        <strain evidence="7">K833</strain>
    </source>
</reference>
<evidence type="ECO:0000259" key="2">
    <source>
        <dbReference type="Pfam" id="PF07626"/>
    </source>
</evidence>
<feature type="domain" description="DUF1595" evidence="6">
    <location>
        <begin position="479"/>
        <end position="539"/>
    </location>
</feature>
<sequence>MLNSESSKNTFPLEVDGSCPADLPAISLPPPPHLPTTLLEAPTQRSWWRFVLGVSTNVARPRLSIRSPSLHPMKTNSFPLSLPRLLFVFALLLAASGWFIDLPRVSAEQPSEQITEFLELNCTACHDSSTQEGNLDLESLTLELADPDNFHLWERVFDRIGAGEMPPEEDLDPSESKPFLLELHGILELSDQQRIATEGRVPARRLTRTQYERNVCDLLAIDVPLRDFLPAESLADGFDTVSSSQQVSDHSLAAYLNAADFALQTAFDRLLAADPSGHQSLNQIHLDWTKLRRNEKRTNREPEGRPEHQDIVSWSSSQNFYGRMPATSVPATGRYKIRVKAHSVNTPEMGRVWCSVNSGVCSGKASTMYWIGSIEATDEPQVHEFEAWIREGHMLQIVPNDHGIRRLAAKAVESKPGVVEEMGVAGIAIQWIDLERLEGDREEIRHALIGDMELQPLAATNKHSTQRFKIVSANPKRDLKERIQAFAEKAFRQELTAQELQPYFEFSEAKRQVNHSMQDALRAGYRAILCSSRFLYFDETPGRLSDAAVANRLSHFLWGRAPDIELRQLAESGQLRNPDVLRAQTERLLNDTRSQVAINDFTDQWLQLYELESTTPDGQLYPEYDLVLHHSLPDETQAFVGELIRRDLPVTHVIDSDFTFLNQRLARHYKIDWPGGTGLKRVSLASDSRRGGIISQASVLKVTANGTTTSPIIRGVWMLERIMGEHVPPPPANVPAVEPDIRGAISIRDQLDKHRNLEMCASCHVKIDPPGFALESYDVIGGWRDRYRAAAPNNGKRWVPGLPIDPSHEFTTGEAFEDVTGLKSILLNRPAQLAKNMASQFVTYATGAAPTFADRDELQSIVQATKPNHYGVRSLIHEVVQSPLFLRK</sequence>
<dbReference type="PATRIC" id="fig|595434.4.peg.6376"/>
<protein>
    <submittedName>
        <fullName evidence="7">Uncharacterized protein</fullName>
    </submittedName>
</protein>
<feature type="domain" description="Cytochrome C Planctomycete-type" evidence="5">
    <location>
        <begin position="122"/>
        <end position="169"/>
    </location>
</feature>
<comment type="caution">
    <text evidence="7">The sequence shown here is derived from an EMBL/GenBank/DDBJ whole genome shotgun (WGS) entry which is preliminary data.</text>
</comment>
<evidence type="ECO:0000259" key="6">
    <source>
        <dbReference type="Pfam" id="PF07637"/>
    </source>
</evidence>
<dbReference type="InterPro" id="IPR011429">
    <property type="entry name" value="Cyt_c_Planctomycete-type"/>
</dbReference>
<dbReference type="Pfam" id="PF07624">
    <property type="entry name" value="PSD2"/>
    <property type="match status" value="1"/>
</dbReference>
<feature type="domain" description="DUF1588" evidence="3">
    <location>
        <begin position="690"/>
        <end position="786"/>
    </location>
</feature>
<dbReference type="InterPro" id="IPR013036">
    <property type="entry name" value="DUF1587"/>
</dbReference>
<dbReference type="Pfam" id="PF07627">
    <property type="entry name" value="PSCyt3"/>
    <property type="match status" value="1"/>
</dbReference>
<feature type="domain" description="DUF1592" evidence="4">
    <location>
        <begin position="544"/>
        <end position="671"/>
    </location>
</feature>
<name>A0A0J1B3S9_RHOIS</name>
<evidence type="ECO:0000259" key="4">
    <source>
        <dbReference type="Pfam" id="PF07631"/>
    </source>
</evidence>
<feature type="domain" description="DUF1585" evidence="1">
    <location>
        <begin position="813"/>
        <end position="885"/>
    </location>
</feature>
<organism evidence="7 8">
    <name type="scientific">Rhodopirellula islandica</name>
    <dbReference type="NCBI Taxonomy" id="595434"/>
    <lineage>
        <taxon>Bacteria</taxon>
        <taxon>Pseudomonadati</taxon>
        <taxon>Planctomycetota</taxon>
        <taxon>Planctomycetia</taxon>
        <taxon>Pirellulales</taxon>
        <taxon>Pirellulaceae</taxon>
        <taxon>Rhodopirellula</taxon>
    </lineage>
</organism>
<gene>
    <name evidence="7" type="ORF">RISK_006695</name>
</gene>
<evidence type="ECO:0000313" key="8">
    <source>
        <dbReference type="Proteomes" id="UP000036367"/>
    </source>
</evidence>
<dbReference type="Pfam" id="PF07637">
    <property type="entry name" value="PSD5"/>
    <property type="match status" value="1"/>
</dbReference>
<accession>A0A0J1B3S9</accession>
<dbReference type="Pfam" id="PF07635">
    <property type="entry name" value="PSCyt1"/>
    <property type="match status" value="1"/>
</dbReference>
<dbReference type="InterPro" id="IPR013042">
    <property type="entry name" value="DUF1592"/>
</dbReference>
<evidence type="ECO:0000313" key="7">
    <source>
        <dbReference type="EMBL" id="KLU01126.1"/>
    </source>
</evidence>
<dbReference type="InterPro" id="IPR013039">
    <property type="entry name" value="DUF1588"/>
</dbReference>
<evidence type="ECO:0000259" key="1">
    <source>
        <dbReference type="Pfam" id="PF07624"/>
    </source>
</evidence>
<dbReference type="Proteomes" id="UP000036367">
    <property type="component" value="Unassembled WGS sequence"/>
</dbReference>
<dbReference type="Pfam" id="PF07631">
    <property type="entry name" value="PSD4"/>
    <property type="match status" value="1"/>
</dbReference>
<keyword evidence="8" id="KW-1185">Reference proteome</keyword>
<dbReference type="InterPro" id="IPR011478">
    <property type="entry name" value="DUF1585"/>
</dbReference>
<dbReference type="AlphaFoldDB" id="A0A0J1B3S9"/>